<dbReference type="InterPro" id="IPR023187">
    <property type="entry name" value="Tscrpt_reg_MarR-type_CS"/>
</dbReference>
<evidence type="ECO:0000256" key="4">
    <source>
        <dbReference type="SAM" id="MobiDB-lite"/>
    </source>
</evidence>
<dbReference type="SMART" id="SM00347">
    <property type="entry name" value="HTH_MARR"/>
    <property type="match status" value="1"/>
</dbReference>
<comment type="caution">
    <text evidence="6">The sequence shown here is derived from an EMBL/GenBank/DDBJ whole genome shotgun (WGS) entry which is preliminary data.</text>
</comment>
<protein>
    <submittedName>
        <fullName evidence="6">MarR family winged helix-turn-helix transcriptional regulator</fullName>
    </submittedName>
</protein>
<dbReference type="EMBL" id="JBIAFJ010000009">
    <property type="protein sequence ID" value="MFE9170559.1"/>
    <property type="molecule type" value="Genomic_DNA"/>
</dbReference>
<dbReference type="SUPFAM" id="SSF46785">
    <property type="entry name" value="Winged helix' DNA-binding domain"/>
    <property type="match status" value="1"/>
</dbReference>
<dbReference type="PROSITE" id="PS01117">
    <property type="entry name" value="HTH_MARR_1"/>
    <property type="match status" value="1"/>
</dbReference>
<keyword evidence="3" id="KW-0804">Transcription</keyword>
<evidence type="ECO:0000256" key="2">
    <source>
        <dbReference type="ARBA" id="ARBA00023125"/>
    </source>
</evidence>
<dbReference type="InterPro" id="IPR039422">
    <property type="entry name" value="MarR/SlyA-like"/>
</dbReference>
<gene>
    <name evidence="6" type="ORF">ACFYNZ_13695</name>
</gene>
<name>A0ABW6KRN3_9ACTN</name>
<sequence length="178" mass="19430">MSSTESTAPTNTEGYHVRAGQGSDDPRRNAALQRAMTAARELGLTSISLNSAVAKHLDIHPTDAWILTYMRGLPRETSLTPGDLARVTGLTTGAITGVVDRLESQGYVRRERGAQDRRKVIIVPTEKSVGVTEVFHPLVEGIMTMALRYSTDELETISAYFEGATTATQDAITRLRRL</sequence>
<reference evidence="6 7" key="1">
    <citation type="submission" date="2024-10" db="EMBL/GenBank/DDBJ databases">
        <title>The Natural Products Discovery Center: Release of the First 8490 Sequenced Strains for Exploring Actinobacteria Biosynthetic Diversity.</title>
        <authorList>
            <person name="Kalkreuter E."/>
            <person name="Kautsar S.A."/>
            <person name="Yang D."/>
            <person name="Bader C.D."/>
            <person name="Teijaro C.N."/>
            <person name="Fluegel L."/>
            <person name="Davis C.M."/>
            <person name="Simpson J.R."/>
            <person name="Lauterbach L."/>
            <person name="Steele A.D."/>
            <person name="Gui C."/>
            <person name="Meng S."/>
            <person name="Li G."/>
            <person name="Viehrig K."/>
            <person name="Ye F."/>
            <person name="Su P."/>
            <person name="Kiefer A.F."/>
            <person name="Nichols A."/>
            <person name="Cepeda A.J."/>
            <person name="Yan W."/>
            <person name="Fan B."/>
            <person name="Jiang Y."/>
            <person name="Adhikari A."/>
            <person name="Zheng C.-J."/>
            <person name="Schuster L."/>
            <person name="Cowan T.M."/>
            <person name="Smanski M.J."/>
            <person name="Chevrette M.G."/>
            <person name="De Carvalho L.P.S."/>
            <person name="Shen B."/>
        </authorList>
    </citation>
    <scope>NUCLEOTIDE SEQUENCE [LARGE SCALE GENOMIC DNA]</scope>
    <source>
        <strain evidence="6 7">NPDC007147</strain>
    </source>
</reference>
<dbReference type="Gene3D" id="1.10.10.10">
    <property type="entry name" value="Winged helix-like DNA-binding domain superfamily/Winged helix DNA-binding domain"/>
    <property type="match status" value="1"/>
</dbReference>
<dbReference type="PRINTS" id="PR00598">
    <property type="entry name" value="HTHMARR"/>
</dbReference>
<dbReference type="InterPro" id="IPR000835">
    <property type="entry name" value="HTH_MarR-typ"/>
</dbReference>
<dbReference type="RefSeq" id="WP_388346913.1">
    <property type="nucleotide sequence ID" value="NZ_JBIAFJ010000009.1"/>
</dbReference>
<feature type="compositionally biased region" description="Polar residues" evidence="4">
    <location>
        <begin position="1"/>
        <end position="13"/>
    </location>
</feature>
<feature type="domain" description="HTH marR-type" evidence="5">
    <location>
        <begin position="28"/>
        <end position="166"/>
    </location>
</feature>
<keyword evidence="1" id="KW-0805">Transcription regulation</keyword>
<proteinExistence type="predicted"/>
<organism evidence="6 7">
    <name type="scientific">Streptomyces kebangsaanensis</name>
    <dbReference type="NCBI Taxonomy" id="864058"/>
    <lineage>
        <taxon>Bacteria</taxon>
        <taxon>Bacillati</taxon>
        <taxon>Actinomycetota</taxon>
        <taxon>Actinomycetes</taxon>
        <taxon>Kitasatosporales</taxon>
        <taxon>Streptomycetaceae</taxon>
        <taxon>Streptomyces</taxon>
    </lineage>
</organism>
<evidence type="ECO:0000256" key="1">
    <source>
        <dbReference type="ARBA" id="ARBA00023015"/>
    </source>
</evidence>
<dbReference type="InterPro" id="IPR036390">
    <property type="entry name" value="WH_DNA-bd_sf"/>
</dbReference>
<evidence type="ECO:0000259" key="5">
    <source>
        <dbReference type="PROSITE" id="PS50995"/>
    </source>
</evidence>
<feature type="region of interest" description="Disordered" evidence="4">
    <location>
        <begin position="1"/>
        <end position="27"/>
    </location>
</feature>
<keyword evidence="7" id="KW-1185">Reference proteome</keyword>
<evidence type="ECO:0000256" key="3">
    <source>
        <dbReference type="ARBA" id="ARBA00023163"/>
    </source>
</evidence>
<evidence type="ECO:0000313" key="7">
    <source>
        <dbReference type="Proteomes" id="UP001601197"/>
    </source>
</evidence>
<evidence type="ECO:0000313" key="6">
    <source>
        <dbReference type="EMBL" id="MFE9170559.1"/>
    </source>
</evidence>
<dbReference type="PROSITE" id="PS50995">
    <property type="entry name" value="HTH_MARR_2"/>
    <property type="match status" value="1"/>
</dbReference>
<accession>A0ABW6KRN3</accession>
<dbReference type="Pfam" id="PF12802">
    <property type="entry name" value="MarR_2"/>
    <property type="match status" value="1"/>
</dbReference>
<dbReference type="PANTHER" id="PTHR33164:SF106">
    <property type="entry name" value="TRANSCRIPTIONAL REGULATORY PROTEIN"/>
    <property type="match status" value="1"/>
</dbReference>
<dbReference type="PANTHER" id="PTHR33164">
    <property type="entry name" value="TRANSCRIPTIONAL REGULATOR, MARR FAMILY"/>
    <property type="match status" value="1"/>
</dbReference>
<keyword evidence="2" id="KW-0238">DNA-binding</keyword>
<dbReference type="InterPro" id="IPR036388">
    <property type="entry name" value="WH-like_DNA-bd_sf"/>
</dbReference>
<dbReference type="Proteomes" id="UP001601197">
    <property type="component" value="Unassembled WGS sequence"/>
</dbReference>